<sequence>MNCNNDFYSKFLNTNVIIKGSDGCIYRGKALCIDGYLNISLESVTVYEGSVCLPTVLNTAFIKGSNIEYISISEF</sequence>
<feature type="domain" description="Sm" evidence="1">
    <location>
        <begin position="6"/>
        <end position="72"/>
    </location>
</feature>
<reference evidence="3" key="2">
    <citation type="submission" date="2015-07" db="EMBL/GenBank/DDBJ databases">
        <title>Contrasting host-pathogen interactions and genome evolution in two generalist and specialist microsporidian pathogens of mosquitoes.</title>
        <authorList>
            <consortium name="The Broad Institute Genomics Platform"/>
            <consortium name="The Broad Institute Genome Sequencing Center for Infectious Disease"/>
            <person name="Cuomo C.A."/>
            <person name="Sanscrainte N.D."/>
            <person name="Goldberg J.M."/>
            <person name="Heiman D."/>
            <person name="Young S."/>
            <person name="Zeng Q."/>
            <person name="Becnel J.J."/>
            <person name="Birren B.W."/>
        </authorList>
    </citation>
    <scope>NUCLEOTIDE SEQUENCE [LARGE SCALE GENOMIC DNA]</scope>
    <source>
        <strain evidence="3">USNM 41457</strain>
    </source>
</reference>
<dbReference type="OMA" id="CIYRGKA"/>
<protein>
    <recommendedName>
        <fullName evidence="1">Sm domain-containing protein</fullName>
    </recommendedName>
</protein>
<reference evidence="2 3" key="1">
    <citation type="submission" date="2011-08" db="EMBL/GenBank/DDBJ databases">
        <authorList>
            <person name="Liu Z.J."/>
            <person name="Shi F.L."/>
            <person name="Lu J.Q."/>
            <person name="Li M."/>
            <person name="Wang Z.L."/>
        </authorList>
    </citation>
    <scope>NUCLEOTIDE SEQUENCE [LARGE SCALE GENOMIC DNA]</scope>
    <source>
        <strain evidence="2 3">USNM 41457</strain>
    </source>
</reference>
<evidence type="ECO:0000313" key="3">
    <source>
        <dbReference type="Proteomes" id="UP000003163"/>
    </source>
</evidence>
<gene>
    <name evidence="2" type="ORF">EDEG_01009</name>
</gene>
<dbReference type="VEuPathDB" id="MicrosporidiaDB:EDEG_01009"/>
<dbReference type="HOGENOM" id="CLU_187872_0_0_1"/>
<dbReference type="SUPFAM" id="SSF50182">
    <property type="entry name" value="Sm-like ribonucleoproteins"/>
    <property type="match status" value="1"/>
</dbReference>
<dbReference type="OrthoDB" id="2188491at2759"/>
<evidence type="ECO:0000313" key="2">
    <source>
        <dbReference type="EMBL" id="EJW04787.1"/>
    </source>
</evidence>
<dbReference type="SMART" id="SM00651">
    <property type="entry name" value="Sm"/>
    <property type="match status" value="1"/>
</dbReference>
<dbReference type="STRING" id="1003232.J9DU15"/>
<dbReference type="EMBL" id="AFBI03000013">
    <property type="protein sequence ID" value="EJW04787.1"/>
    <property type="molecule type" value="Genomic_DNA"/>
</dbReference>
<dbReference type="Gene3D" id="2.30.30.100">
    <property type="match status" value="1"/>
</dbReference>
<organism evidence="2 3">
    <name type="scientific">Edhazardia aedis (strain USNM 41457)</name>
    <name type="common">Microsporidian parasite</name>
    <dbReference type="NCBI Taxonomy" id="1003232"/>
    <lineage>
        <taxon>Eukaryota</taxon>
        <taxon>Fungi</taxon>
        <taxon>Fungi incertae sedis</taxon>
        <taxon>Microsporidia</taxon>
        <taxon>Edhazardia</taxon>
    </lineage>
</organism>
<dbReference type="InterPro" id="IPR001163">
    <property type="entry name" value="Sm_dom_euk/arc"/>
</dbReference>
<name>J9DU15_EDHAE</name>
<comment type="caution">
    <text evidence="2">The sequence shown here is derived from an EMBL/GenBank/DDBJ whole genome shotgun (WGS) entry which is preliminary data.</text>
</comment>
<accession>J9DU15</accession>
<keyword evidence="3" id="KW-1185">Reference proteome</keyword>
<proteinExistence type="predicted"/>
<dbReference type="Pfam" id="PF01423">
    <property type="entry name" value="LSM"/>
    <property type="match status" value="1"/>
</dbReference>
<dbReference type="InParanoid" id="J9DU15"/>
<evidence type="ECO:0000259" key="1">
    <source>
        <dbReference type="SMART" id="SM00651"/>
    </source>
</evidence>
<dbReference type="InterPro" id="IPR010920">
    <property type="entry name" value="LSM_dom_sf"/>
</dbReference>
<dbReference type="FunCoup" id="J9DU15">
    <property type="interactions" value="250"/>
</dbReference>
<dbReference type="Proteomes" id="UP000003163">
    <property type="component" value="Unassembled WGS sequence"/>
</dbReference>
<dbReference type="AlphaFoldDB" id="J9DU15"/>
<dbReference type="GO" id="GO:0032991">
    <property type="term" value="C:protein-containing complex"/>
    <property type="evidence" value="ECO:0007669"/>
    <property type="project" value="UniProtKB-ARBA"/>
</dbReference>